<protein>
    <recommendedName>
        <fullName evidence="2">RING-type domain-containing protein</fullName>
    </recommendedName>
</protein>
<evidence type="ECO:0000256" key="1">
    <source>
        <dbReference type="PROSITE-ProRule" id="PRU00175"/>
    </source>
</evidence>
<keyword evidence="1" id="KW-0863">Zinc-finger</keyword>
<evidence type="ECO:0000313" key="4">
    <source>
        <dbReference type="Proteomes" id="UP001521184"/>
    </source>
</evidence>
<keyword evidence="1" id="KW-0862">Zinc</keyword>
<dbReference type="InterPro" id="IPR013083">
    <property type="entry name" value="Znf_RING/FYVE/PHD"/>
</dbReference>
<proteinExistence type="predicted"/>
<name>A0ABR3TNQ6_9PEZI</name>
<dbReference type="SMART" id="SM00184">
    <property type="entry name" value="RING"/>
    <property type="match status" value="1"/>
</dbReference>
<keyword evidence="4" id="KW-1185">Reference proteome</keyword>
<reference evidence="3 4" key="1">
    <citation type="journal article" date="2023" name="Plant Dis.">
        <title>First Report of Diplodia intermedia Causing Canker and Dieback Diseases on Apple Trees in Canada.</title>
        <authorList>
            <person name="Ellouze W."/>
            <person name="Ilyukhin E."/>
            <person name="Sulman M."/>
            <person name="Ali S."/>
        </authorList>
    </citation>
    <scope>NUCLEOTIDE SEQUENCE [LARGE SCALE GENOMIC DNA]</scope>
    <source>
        <strain evidence="3 4">M45-28</strain>
    </source>
</reference>
<evidence type="ECO:0000259" key="2">
    <source>
        <dbReference type="PROSITE" id="PS50089"/>
    </source>
</evidence>
<sequence>MAYCTSTLVFPRNSDKEAVCNLCFEYGGAARNEPIMALPCGCNFHLSCLTLSFKTQHAMACFFNCPACYADLNGTGERSRELTPPSGTLLKIETIGEHNQVSVFHDEDSEDVTGHFVYREHYDSATGTLMVSVTRVLESGTLF</sequence>
<dbReference type="Proteomes" id="UP001521184">
    <property type="component" value="Unassembled WGS sequence"/>
</dbReference>
<dbReference type="EMBL" id="JAKEKT020000042">
    <property type="protein sequence ID" value="KAL1641191.1"/>
    <property type="molecule type" value="Genomic_DNA"/>
</dbReference>
<organism evidence="3 4">
    <name type="scientific">Diplodia intermedia</name>
    <dbReference type="NCBI Taxonomy" id="856260"/>
    <lineage>
        <taxon>Eukaryota</taxon>
        <taxon>Fungi</taxon>
        <taxon>Dikarya</taxon>
        <taxon>Ascomycota</taxon>
        <taxon>Pezizomycotina</taxon>
        <taxon>Dothideomycetes</taxon>
        <taxon>Dothideomycetes incertae sedis</taxon>
        <taxon>Botryosphaeriales</taxon>
        <taxon>Botryosphaeriaceae</taxon>
        <taxon>Diplodia</taxon>
    </lineage>
</organism>
<dbReference type="SUPFAM" id="SSF57850">
    <property type="entry name" value="RING/U-box"/>
    <property type="match status" value="1"/>
</dbReference>
<dbReference type="PROSITE" id="PS50089">
    <property type="entry name" value="ZF_RING_2"/>
    <property type="match status" value="1"/>
</dbReference>
<keyword evidence="1" id="KW-0479">Metal-binding</keyword>
<dbReference type="Gene3D" id="3.30.40.10">
    <property type="entry name" value="Zinc/RING finger domain, C3HC4 (zinc finger)"/>
    <property type="match status" value="1"/>
</dbReference>
<comment type="caution">
    <text evidence="3">The sequence shown here is derived from an EMBL/GenBank/DDBJ whole genome shotgun (WGS) entry which is preliminary data.</text>
</comment>
<feature type="domain" description="RING-type" evidence="2">
    <location>
        <begin position="20"/>
        <end position="68"/>
    </location>
</feature>
<evidence type="ECO:0000313" key="3">
    <source>
        <dbReference type="EMBL" id="KAL1641191.1"/>
    </source>
</evidence>
<dbReference type="InterPro" id="IPR001841">
    <property type="entry name" value="Znf_RING"/>
</dbReference>
<gene>
    <name evidence="3" type="ORF">SLS58_006299</name>
</gene>
<accession>A0ABR3TNQ6</accession>